<dbReference type="Pfam" id="PF13088">
    <property type="entry name" value="BNR_2"/>
    <property type="match status" value="1"/>
</dbReference>
<gene>
    <name evidence="5" type="ORF">AVDCRST_MAG63-1848</name>
</gene>
<dbReference type="GO" id="GO:0009313">
    <property type="term" value="P:oligosaccharide catabolic process"/>
    <property type="evidence" value="ECO:0007669"/>
    <property type="project" value="TreeGrafter"/>
</dbReference>
<evidence type="ECO:0000313" key="5">
    <source>
        <dbReference type="EMBL" id="CAA9249223.1"/>
    </source>
</evidence>
<accession>A0A6J4IFJ1</accession>
<dbReference type="EC" id="3.2.1.18" evidence="3"/>
<feature type="domain" description="Sialidase" evidence="4">
    <location>
        <begin position="37"/>
        <end position="340"/>
    </location>
</feature>
<dbReference type="PANTHER" id="PTHR10628">
    <property type="entry name" value="SIALIDASE"/>
    <property type="match status" value="1"/>
</dbReference>
<proteinExistence type="inferred from homology"/>
<dbReference type="Gene3D" id="2.120.10.10">
    <property type="match status" value="1"/>
</dbReference>
<dbReference type="CDD" id="cd15482">
    <property type="entry name" value="Sialidase_non-viral"/>
    <property type="match status" value="1"/>
</dbReference>
<reference evidence="5" key="1">
    <citation type="submission" date="2020-02" db="EMBL/GenBank/DDBJ databases">
        <authorList>
            <person name="Meier V. D."/>
        </authorList>
    </citation>
    <scope>NUCLEOTIDE SEQUENCE</scope>
    <source>
        <strain evidence="5">AVDCRST_MAG63</strain>
    </source>
</reference>
<organism evidence="5">
    <name type="scientific">uncultured Armatimonadetes bacterium</name>
    <dbReference type="NCBI Taxonomy" id="157466"/>
    <lineage>
        <taxon>Bacteria</taxon>
        <taxon>Bacillati</taxon>
        <taxon>Armatimonadota</taxon>
        <taxon>environmental samples</taxon>
    </lineage>
</organism>
<dbReference type="GO" id="GO:0005737">
    <property type="term" value="C:cytoplasm"/>
    <property type="evidence" value="ECO:0007669"/>
    <property type="project" value="TreeGrafter"/>
</dbReference>
<comment type="similarity">
    <text evidence="2">Belongs to the glycosyl hydrolase 33 family.</text>
</comment>
<dbReference type="PANTHER" id="PTHR10628:SF30">
    <property type="entry name" value="EXO-ALPHA-SIALIDASE"/>
    <property type="match status" value="1"/>
</dbReference>
<dbReference type="GO" id="GO:0016020">
    <property type="term" value="C:membrane"/>
    <property type="evidence" value="ECO:0007669"/>
    <property type="project" value="TreeGrafter"/>
</dbReference>
<dbReference type="InterPro" id="IPR011040">
    <property type="entry name" value="Sialidase"/>
</dbReference>
<evidence type="ECO:0000256" key="2">
    <source>
        <dbReference type="ARBA" id="ARBA00009348"/>
    </source>
</evidence>
<keyword evidence="5" id="KW-0326">Glycosidase</keyword>
<evidence type="ECO:0000259" key="4">
    <source>
        <dbReference type="Pfam" id="PF13088"/>
    </source>
</evidence>
<dbReference type="EMBL" id="CADCTO010000232">
    <property type="protein sequence ID" value="CAA9249223.1"/>
    <property type="molecule type" value="Genomic_DNA"/>
</dbReference>
<dbReference type="GO" id="GO:0006689">
    <property type="term" value="P:ganglioside catabolic process"/>
    <property type="evidence" value="ECO:0007669"/>
    <property type="project" value="TreeGrafter"/>
</dbReference>
<dbReference type="GO" id="GO:0004308">
    <property type="term" value="F:exo-alpha-sialidase activity"/>
    <property type="evidence" value="ECO:0007669"/>
    <property type="project" value="UniProtKB-EC"/>
</dbReference>
<sequence length="376" mass="40485">MRTSAAPPVPETSILFDPRALGYSACRIPALVATGSGALLAFCEARRGQGGDWDLIDLLMRRSTNGGATWEPARTLAEGGAGLAGNPTPIGDRNGAVHLLYQRDYGRAFYRRSDDDGATWSAPRDITDVFERFRPEYGWRVLAPGPGHAIQLRSGRLLVPVWLSTGEGAEFGAGRLGHRPSVVATVFSDDAGATWRRGRIVVRDSAEVRNPSESVAMEMQDGRVLLNIRSESPRSRRLVATSPDGAAGWSEPRFHDELFEPVCMASLIRVGQGPGGRNRVLFANPDSRNAATSPGGPGRRENLTIRLSHDDGETWPVSKVLEPGPAGYSDLAAGADGAIFCLYEGRAREGDRLLNTHLSLARFDLNWLTGGGNDGE</sequence>
<dbReference type="InterPro" id="IPR036278">
    <property type="entry name" value="Sialidase_sf"/>
</dbReference>
<keyword evidence="5" id="KW-0378">Hydrolase</keyword>
<dbReference type="SUPFAM" id="SSF50939">
    <property type="entry name" value="Sialidases"/>
    <property type="match status" value="1"/>
</dbReference>
<comment type="catalytic activity">
    <reaction evidence="1">
        <text>Hydrolysis of alpha-(2-&gt;3)-, alpha-(2-&gt;6)-, alpha-(2-&gt;8)- glycosidic linkages of terminal sialic acid residues in oligosaccharides, glycoproteins, glycolipids, colominic acid and synthetic substrates.</text>
        <dbReference type="EC" id="3.2.1.18"/>
    </reaction>
</comment>
<name>A0A6J4IFJ1_9BACT</name>
<dbReference type="InterPro" id="IPR026856">
    <property type="entry name" value="Sialidase_fam"/>
</dbReference>
<dbReference type="AlphaFoldDB" id="A0A6J4IFJ1"/>
<evidence type="ECO:0000256" key="1">
    <source>
        <dbReference type="ARBA" id="ARBA00000427"/>
    </source>
</evidence>
<evidence type="ECO:0000256" key="3">
    <source>
        <dbReference type="ARBA" id="ARBA00012733"/>
    </source>
</evidence>
<protein>
    <recommendedName>
        <fullName evidence="3">exo-alpha-sialidase</fullName>
        <ecNumber evidence="3">3.2.1.18</ecNumber>
    </recommendedName>
</protein>